<evidence type="ECO:0000256" key="2">
    <source>
        <dbReference type="ARBA" id="ARBA00023049"/>
    </source>
</evidence>
<keyword evidence="2" id="KW-0645">Protease</keyword>
<feature type="domain" description="Peptidase M16 C-terminal" evidence="5">
    <location>
        <begin position="718"/>
        <end position="897"/>
    </location>
</feature>
<feature type="domain" description="Peptidase M16 N-terminal" evidence="4">
    <location>
        <begin position="112"/>
        <end position="228"/>
    </location>
</feature>
<keyword evidence="2" id="KW-0482">Metalloprotease</keyword>
<dbReference type="Proteomes" id="UP000503017">
    <property type="component" value="Chromosome"/>
</dbReference>
<accession>A0A6M7WJP3</accession>
<feature type="domain" description="Peptidase M16 C-terminal" evidence="5">
    <location>
        <begin position="267"/>
        <end position="442"/>
    </location>
</feature>
<comment type="similarity">
    <text evidence="1">Belongs to the peptidase M16 family.</text>
</comment>
<protein>
    <submittedName>
        <fullName evidence="6">Insulinase family protein</fullName>
    </submittedName>
</protein>
<dbReference type="InterPro" id="IPR011249">
    <property type="entry name" value="Metalloenz_LuxS/M16"/>
</dbReference>
<dbReference type="PANTHER" id="PTHR11851:SF49">
    <property type="entry name" value="MITOCHONDRIAL-PROCESSING PEPTIDASE SUBUNIT ALPHA"/>
    <property type="match status" value="1"/>
</dbReference>
<dbReference type="Pfam" id="PF00675">
    <property type="entry name" value="Peptidase_M16"/>
    <property type="match status" value="1"/>
</dbReference>
<evidence type="ECO:0000259" key="4">
    <source>
        <dbReference type="Pfam" id="PF00675"/>
    </source>
</evidence>
<dbReference type="EMBL" id="CP033367">
    <property type="protein sequence ID" value="QKD02125.1"/>
    <property type="molecule type" value="Genomic_DNA"/>
</dbReference>
<dbReference type="SUPFAM" id="SSF63411">
    <property type="entry name" value="LuxS/MPP-like metallohydrolase"/>
    <property type="match status" value="4"/>
</dbReference>
<name>A0A6M7WJP3_RHILI</name>
<dbReference type="PANTHER" id="PTHR11851">
    <property type="entry name" value="METALLOPROTEASE"/>
    <property type="match status" value="1"/>
</dbReference>
<sequence>MDSRATQGNAQHTFAASGPPETLTRKSQRLLRSCRIEDRSIPIGSRRSAGGWASLRSGWARLVALVCGHIDWGVIMKQVFLAFTVVLAVFTGAATGKAEPIVTYALDNGLQVVLVPDHRAPKVVMNLRYRVGSMNEPAGRSGFAHLFEHLMFSGTPAWPNVFGAHAALGNEINAWTTEDGTVFYVDGLSSSLPMILSLEADRMANLGRSVTQAKLDLQRSVVKNEMRQNVLDKAGASGWEAFWSGLFPKPHPYSRMVIGSVADLDAATLDDVRGFFNTYYLPNNAVLVLVGDLKVDDAKALIADTFGRVPRGADVARPTVPEPTQARLKLVLEDRVPSPVVVVGFSGPAAQSPDNGALGIAAELLGNGDYGFLRNRLVSEQGIATYASASWTGGLLGGRFTFEAGAAAGVTPEALESAMKAAFVDFQKTPLDPADVERARNGILQTARLGNEALKDRAGTVSYNADILGDAQSALVDDPRVKNASAADIEATVKRLLKPEDASVLVLKPGPRGGYPDALIGSSGTPRPFTAPERVAIDIPEHPAGQAPSAVLPVMETATLSNGIKLVHYTMPQAPMAYIAASAEGGWNSVPEGKEGLLELAASMATRGAGERGAADFAKATSDIGAGIGYQAGALTTTMTLGVPPEKLDQGLGLLADAVLKPRFDKTEWTVLMAQTVDWLNGREADLPGVAGRVAKAALIPQVPGKAAVDWSAKALASISLDEAKAAFKAEFTPKAVTFYSVGPMPVAAVAAGLEKAVGTWKSDTTGYAVEPSPAAHFKTGQKVLLVPEPGASQSALFVARPAPGTDEGERAESTAVANLLGDDFSSRLNSVIREEKGYSYGVSSYLLSPMKAGSGLVVATTVERANTGPAITEILKGFAGLTTLPVAQDEVDRTVTVYRRALAGSAETSAGLFGSLISAVGSGSTLEDQQNRMTARTRLTLDAVQKQALALSSLEPSLIVVAGDPDVVMPQLAAIGLKQVEIVKRDDEGEQTAMRALDLLGANSQAPLSASPWRVGDGGTTRAVHSCAGAKDCGAQIHAD</sequence>
<dbReference type="Pfam" id="PF05193">
    <property type="entry name" value="Peptidase_M16_C"/>
    <property type="match status" value="2"/>
</dbReference>
<dbReference type="InterPro" id="IPR011765">
    <property type="entry name" value="Pept_M16_N"/>
</dbReference>
<reference evidence="6 7" key="1">
    <citation type="submission" date="2018-10" db="EMBL/GenBank/DDBJ databases">
        <authorList>
            <person name="Perry B.J."/>
            <person name="Sullivan J.T."/>
            <person name="Murphy R.J.T."/>
            <person name="Ramsay J.P."/>
            <person name="Ronson C.W."/>
        </authorList>
    </citation>
    <scope>NUCLEOTIDE SEQUENCE [LARGE SCALE GENOMIC DNA]</scope>
    <source>
        <strain evidence="6 7">R88b</strain>
    </source>
</reference>
<evidence type="ECO:0000313" key="6">
    <source>
        <dbReference type="EMBL" id="QKD02125.1"/>
    </source>
</evidence>
<feature type="compositionally biased region" description="Polar residues" evidence="3">
    <location>
        <begin position="1"/>
        <end position="14"/>
    </location>
</feature>
<dbReference type="GO" id="GO:0046872">
    <property type="term" value="F:metal ion binding"/>
    <property type="evidence" value="ECO:0007669"/>
    <property type="project" value="InterPro"/>
</dbReference>
<evidence type="ECO:0000259" key="5">
    <source>
        <dbReference type="Pfam" id="PF05193"/>
    </source>
</evidence>
<proteinExistence type="inferred from homology"/>
<organism evidence="6 7">
    <name type="scientific">Mesorhizobium loti R88b</name>
    <dbReference type="NCBI Taxonomy" id="935548"/>
    <lineage>
        <taxon>Bacteria</taxon>
        <taxon>Pseudomonadati</taxon>
        <taxon>Pseudomonadota</taxon>
        <taxon>Alphaproteobacteria</taxon>
        <taxon>Hyphomicrobiales</taxon>
        <taxon>Phyllobacteriaceae</taxon>
        <taxon>Mesorhizobium</taxon>
    </lineage>
</organism>
<feature type="region of interest" description="Disordered" evidence="3">
    <location>
        <begin position="1"/>
        <end position="23"/>
    </location>
</feature>
<evidence type="ECO:0000313" key="7">
    <source>
        <dbReference type="Proteomes" id="UP000503017"/>
    </source>
</evidence>
<keyword evidence="2" id="KW-0378">Hydrolase</keyword>
<dbReference type="InterPro" id="IPR007863">
    <property type="entry name" value="Peptidase_M16_C"/>
</dbReference>
<evidence type="ECO:0000256" key="3">
    <source>
        <dbReference type="SAM" id="MobiDB-lite"/>
    </source>
</evidence>
<dbReference type="Gene3D" id="3.30.830.10">
    <property type="entry name" value="Metalloenzyme, LuxS/M16 peptidase-like"/>
    <property type="match status" value="4"/>
</dbReference>
<gene>
    <name evidence="6" type="ORF">EB235_11950</name>
</gene>
<evidence type="ECO:0000256" key="1">
    <source>
        <dbReference type="ARBA" id="ARBA00007261"/>
    </source>
</evidence>
<dbReference type="AlphaFoldDB" id="A0A6M7WJP3"/>
<dbReference type="InterPro" id="IPR050361">
    <property type="entry name" value="MPP/UQCRC_Complex"/>
</dbReference>